<keyword evidence="2" id="KW-1185">Reference proteome</keyword>
<dbReference type="SUPFAM" id="SSF52266">
    <property type="entry name" value="SGNH hydrolase"/>
    <property type="match status" value="1"/>
</dbReference>
<proteinExistence type="predicted"/>
<sequence>MNPYRKFVIVFLSLVFLILGSTASFIFFIDPMWTFGHAHTYNDHQLLIDERQQKSNHMYFQPFHHRTLLIGSSRSTYINQDDFIDMDVYNFAVSDMSIREYESFIDSAVKANKEPFETIIIGVDFFKSSLQESAEAKNLDNYLETLHEPFYRYKNLISFDLLKYAWKNFNKSRHNVILEERNYNRNNVAFAKRIDEVELENVVAEKVERFRQVFYGDTYEYNPDYRAIFHQLQVKNPDTDFIIFTTPISTPLFEALVEKGRLPDYERWLRDLVAEFGEVQHFMYPNSVTDDISHYFDGHHFYPEIGTLIANKISGHDEDVPADFGVVLTNENLDEFLNVIREKFSAK</sequence>
<comment type="caution">
    <text evidence="1">The sequence shown here is derived from an EMBL/GenBank/DDBJ whole genome shotgun (WGS) entry which is preliminary data.</text>
</comment>
<protein>
    <recommendedName>
        <fullName evidence="3">SGNH/GDSL hydrolase family protein</fullName>
    </recommendedName>
</protein>
<evidence type="ECO:0008006" key="3">
    <source>
        <dbReference type="Google" id="ProtNLM"/>
    </source>
</evidence>
<dbReference type="EMBL" id="JAUSTT010000019">
    <property type="protein sequence ID" value="MDQ0177159.1"/>
    <property type="molecule type" value="Genomic_DNA"/>
</dbReference>
<dbReference type="Proteomes" id="UP001223586">
    <property type="component" value="Unassembled WGS sequence"/>
</dbReference>
<evidence type="ECO:0000313" key="2">
    <source>
        <dbReference type="Proteomes" id="UP001223586"/>
    </source>
</evidence>
<dbReference type="RefSeq" id="WP_307230917.1">
    <property type="nucleotide sequence ID" value="NZ_JAUSTT010000019.1"/>
</dbReference>
<name>A0ABT9WV30_9BACI</name>
<organism evidence="1 2">
    <name type="scientific">Bacillus chungangensis</name>
    <dbReference type="NCBI Taxonomy" id="587633"/>
    <lineage>
        <taxon>Bacteria</taxon>
        <taxon>Bacillati</taxon>
        <taxon>Bacillota</taxon>
        <taxon>Bacilli</taxon>
        <taxon>Bacillales</taxon>
        <taxon>Bacillaceae</taxon>
        <taxon>Bacillus</taxon>
    </lineage>
</organism>
<reference evidence="1 2" key="1">
    <citation type="submission" date="2023-07" db="EMBL/GenBank/DDBJ databases">
        <title>Genomic Encyclopedia of Type Strains, Phase IV (KMG-IV): sequencing the most valuable type-strain genomes for metagenomic binning, comparative biology and taxonomic classification.</title>
        <authorList>
            <person name="Goeker M."/>
        </authorList>
    </citation>
    <scope>NUCLEOTIDE SEQUENCE [LARGE SCALE GENOMIC DNA]</scope>
    <source>
        <strain evidence="1 2">DSM 23837</strain>
    </source>
</reference>
<accession>A0ABT9WV30</accession>
<evidence type="ECO:0000313" key="1">
    <source>
        <dbReference type="EMBL" id="MDQ0177159.1"/>
    </source>
</evidence>
<gene>
    <name evidence="1" type="ORF">J2S08_003038</name>
</gene>